<reference evidence="2" key="1">
    <citation type="submission" date="2016-04" db="EMBL/GenBank/DDBJ databases">
        <title>Cephalotus genome sequencing.</title>
        <authorList>
            <person name="Fukushima K."/>
            <person name="Hasebe M."/>
            <person name="Fang X."/>
        </authorList>
    </citation>
    <scope>NUCLEOTIDE SEQUENCE [LARGE SCALE GENOMIC DNA]</scope>
    <source>
        <strain evidence="2">cv. St1</strain>
    </source>
</reference>
<dbReference type="PANTHER" id="PTHR35317">
    <property type="entry name" value="OS04G0629600 PROTEIN"/>
    <property type="match status" value="1"/>
</dbReference>
<name>A0A1Q3BTV6_CEPFO</name>
<accession>A0A1Q3BTV6</accession>
<comment type="caution">
    <text evidence="1">The sequence shown here is derived from an EMBL/GenBank/DDBJ whole genome shotgun (WGS) entry which is preliminary data.</text>
</comment>
<evidence type="ECO:0000313" key="1">
    <source>
        <dbReference type="EMBL" id="GAV71395.1"/>
    </source>
</evidence>
<proteinExistence type="predicted"/>
<dbReference type="AlphaFoldDB" id="A0A1Q3BTV6"/>
<dbReference type="PANTHER" id="PTHR35317:SF42">
    <property type="entry name" value="RETROTRANSPOSON GAG DOMAIN-CONTAINING PROTEIN"/>
    <property type="match status" value="1"/>
</dbReference>
<organism evidence="1 2">
    <name type="scientific">Cephalotus follicularis</name>
    <name type="common">Albany pitcher plant</name>
    <dbReference type="NCBI Taxonomy" id="3775"/>
    <lineage>
        <taxon>Eukaryota</taxon>
        <taxon>Viridiplantae</taxon>
        <taxon>Streptophyta</taxon>
        <taxon>Embryophyta</taxon>
        <taxon>Tracheophyta</taxon>
        <taxon>Spermatophyta</taxon>
        <taxon>Magnoliopsida</taxon>
        <taxon>eudicotyledons</taxon>
        <taxon>Gunneridae</taxon>
        <taxon>Pentapetalae</taxon>
        <taxon>rosids</taxon>
        <taxon>fabids</taxon>
        <taxon>Oxalidales</taxon>
        <taxon>Cephalotaceae</taxon>
        <taxon>Cephalotus</taxon>
    </lineage>
</organism>
<dbReference type="EMBL" id="BDDD01000910">
    <property type="protein sequence ID" value="GAV71395.1"/>
    <property type="molecule type" value="Genomic_DNA"/>
</dbReference>
<dbReference type="Proteomes" id="UP000187406">
    <property type="component" value="Unassembled WGS sequence"/>
</dbReference>
<dbReference type="InParanoid" id="A0A1Q3BTV6"/>
<keyword evidence="2" id="KW-1185">Reference proteome</keyword>
<dbReference type="Pfam" id="PF14223">
    <property type="entry name" value="Retrotran_gag_2"/>
    <property type="match status" value="1"/>
</dbReference>
<sequence length="184" mass="21038">MCLMVMHMSMSEAIHGGVHEFETTKQFLESMKEKFVESEKVETGTLMTSLTNMYYDGNGNMCEHIMKTLDVVSKMKTIDVVISFYFLVHLALNSLPLQFGQLKVTYNALREKWGLNELISICAQEKGEKVNLVHHANGKKASKYSKKPGKFNKKNFHSNAHGGPEPVKFKDHKCFFYKKKGHVK</sequence>
<protein>
    <submittedName>
        <fullName evidence="1">UBN2 domain-containing protein</fullName>
    </submittedName>
</protein>
<dbReference type="FunCoup" id="A0A1Q3BTV6">
    <property type="interactions" value="11"/>
</dbReference>
<evidence type="ECO:0000313" key="2">
    <source>
        <dbReference type="Proteomes" id="UP000187406"/>
    </source>
</evidence>
<gene>
    <name evidence="1" type="ORF">CFOL_v3_14889</name>
</gene>